<comment type="caution">
    <text evidence="3">The sequence shown here is derived from an EMBL/GenBank/DDBJ whole genome shotgun (WGS) entry which is preliminary data.</text>
</comment>
<evidence type="ECO:0000313" key="3">
    <source>
        <dbReference type="EMBL" id="GGM31634.1"/>
    </source>
</evidence>
<dbReference type="EMBL" id="BMNW01000026">
    <property type="protein sequence ID" value="GGM31634.1"/>
    <property type="molecule type" value="Genomic_DNA"/>
</dbReference>
<keyword evidence="4" id="KW-1185">Reference proteome</keyword>
<dbReference type="PROSITE" id="PS51387">
    <property type="entry name" value="FAD_PCMH"/>
    <property type="match status" value="1"/>
</dbReference>
<name>A0ABQ2H5M7_9PSED</name>
<evidence type="ECO:0000259" key="2">
    <source>
        <dbReference type="PROSITE" id="PS51387"/>
    </source>
</evidence>
<dbReference type="InterPro" id="IPR016169">
    <property type="entry name" value="FAD-bd_PCMH_sub2"/>
</dbReference>
<dbReference type="InterPro" id="IPR002346">
    <property type="entry name" value="Mopterin_DH_FAD-bd"/>
</dbReference>
<evidence type="ECO:0000313" key="4">
    <source>
        <dbReference type="Proteomes" id="UP000616499"/>
    </source>
</evidence>
<protein>
    <recommendedName>
        <fullName evidence="2">FAD-binding PCMH-type domain-containing protein</fullName>
    </recommendedName>
</protein>
<dbReference type="InterPro" id="IPR051312">
    <property type="entry name" value="Diverse_Substr_Oxidored"/>
</dbReference>
<dbReference type="Gene3D" id="3.30.465.10">
    <property type="match status" value="1"/>
</dbReference>
<dbReference type="PANTHER" id="PTHR42659">
    <property type="entry name" value="XANTHINE DEHYDROGENASE SUBUNIT C-RELATED"/>
    <property type="match status" value="1"/>
</dbReference>
<dbReference type="SUPFAM" id="SSF56176">
    <property type="entry name" value="FAD-binding/transporter-associated domain-like"/>
    <property type="match status" value="1"/>
</dbReference>
<dbReference type="InterPro" id="IPR016167">
    <property type="entry name" value="FAD-bd_PCMH_sub1"/>
</dbReference>
<feature type="domain" description="FAD-binding PCMH-type" evidence="2">
    <location>
        <begin position="1"/>
        <end position="131"/>
    </location>
</feature>
<proteinExistence type="predicted"/>
<dbReference type="Gene3D" id="3.30.43.10">
    <property type="entry name" value="Uridine Diphospho-n-acetylenolpyruvylglucosamine Reductase, domain 2"/>
    <property type="match status" value="1"/>
</dbReference>
<reference evidence="4" key="1">
    <citation type="journal article" date="2019" name="Int. J. Syst. Evol. Microbiol.">
        <title>The Global Catalogue of Microorganisms (GCM) 10K type strain sequencing project: providing services to taxonomists for standard genome sequencing and annotation.</title>
        <authorList>
            <consortium name="The Broad Institute Genomics Platform"/>
            <consortium name="The Broad Institute Genome Sequencing Center for Infectious Disease"/>
            <person name="Wu L."/>
            <person name="Ma J."/>
        </authorList>
    </citation>
    <scope>NUCLEOTIDE SEQUENCE [LARGE SCALE GENOMIC DNA]</scope>
    <source>
        <strain evidence="4">JCM 13501</strain>
    </source>
</reference>
<gene>
    <name evidence="3" type="ORF">GCM10009425_47770</name>
</gene>
<dbReference type="PANTHER" id="PTHR42659:SF5">
    <property type="entry name" value="ALDEHYDE OXIDOREDUCTASE FAD-BINDING SUBUNIT PAOB"/>
    <property type="match status" value="1"/>
</dbReference>
<organism evidence="3 4">
    <name type="scientific">Pseudomonas asuensis</name>
    <dbReference type="NCBI Taxonomy" id="1825787"/>
    <lineage>
        <taxon>Bacteria</taxon>
        <taxon>Pseudomonadati</taxon>
        <taxon>Pseudomonadota</taxon>
        <taxon>Gammaproteobacteria</taxon>
        <taxon>Pseudomonadales</taxon>
        <taxon>Pseudomonadaceae</taxon>
        <taxon>Pseudomonas</taxon>
    </lineage>
</organism>
<evidence type="ECO:0000256" key="1">
    <source>
        <dbReference type="ARBA" id="ARBA00022827"/>
    </source>
</evidence>
<dbReference type="Proteomes" id="UP000616499">
    <property type="component" value="Unassembled WGS sequence"/>
</dbReference>
<dbReference type="Pfam" id="PF00941">
    <property type="entry name" value="FAD_binding_5"/>
    <property type="match status" value="1"/>
</dbReference>
<keyword evidence="1" id="KW-0285">Flavoprotein</keyword>
<keyword evidence="1" id="KW-0274">FAD</keyword>
<dbReference type="InterPro" id="IPR036318">
    <property type="entry name" value="FAD-bd_PCMH-like_sf"/>
</dbReference>
<dbReference type="InterPro" id="IPR016166">
    <property type="entry name" value="FAD-bd_PCMH"/>
</dbReference>
<sequence>MRNFQFDRATSTEQALKAGQANHALYLAGGTTLLDLVKLDVMQPERLVGINRVGLNRIERPGDGSVRIGALVTNTTLARDEYVVLAYPVLSQALLAGATTQLRNKATTAGNVMQRVHGGHWCNRSCAEPPG</sequence>
<accession>A0ABQ2H5M7</accession>